<gene>
    <name evidence="1" type="ORF">DSO57_1018389</name>
</gene>
<accession>A0ACC2U2C3</accession>
<proteinExistence type="predicted"/>
<evidence type="ECO:0000313" key="1">
    <source>
        <dbReference type="EMBL" id="KAJ9081079.1"/>
    </source>
</evidence>
<evidence type="ECO:0000313" key="2">
    <source>
        <dbReference type="Proteomes" id="UP001165960"/>
    </source>
</evidence>
<reference evidence="1" key="1">
    <citation type="submission" date="2022-04" db="EMBL/GenBank/DDBJ databases">
        <title>Genome of the entomopathogenic fungus Entomophthora muscae.</title>
        <authorList>
            <person name="Elya C."/>
            <person name="Lovett B.R."/>
            <person name="Lee E."/>
            <person name="Macias A.M."/>
            <person name="Hajek A.E."/>
            <person name="De Bivort B.L."/>
            <person name="Kasson M.T."/>
            <person name="De Fine Licht H.H."/>
            <person name="Stajich J.E."/>
        </authorList>
    </citation>
    <scope>NUCLEOTIDE SEQUENCE</scope>
    <source>
        <strain evidence="1">Berkeley</strain>
    </source>
</reference>
<name>A0ACC2U2C3_9FUNG</name>
<keyword evidence="2" id="KW-1185">Reference proteome</keyword>
<comment type="caution">
    <text evidence="1">The sequence shown here is derived from an EMBL/GenBank/DDBJ whole genome shotgun (WGS) entry which is preliminary data.</text>
</comment>
<dbReference type="EMBL" id="QTSX02001500">
    <property type="protein sequence ID" value="KAJ9081079.1"/>
    <property type="molecule type" value="Genomic_DNA"/>
</dbReference>
<organism evidence="1 2">
    <name type="scientific">Entomophthora muscae</name>
    <dbReference type="NCBI Taxonomy" id="34485"/>
    <lineage>
        <taxon>Eukaryota</taxon>
        <taxon>Fungi</taxon>
        <taxon>Fungi incertae sedis</taxon>
        <taxon>Zoopagomycota</taxon>
        <taxon>Entomophthoromycotina</taxon>
        <taxon>Entomophthoromycetes</taxon>
        <taxon>Entomophthorales</taxon>
        <taxon>Entomophthoraceae</taxon>
        <taxon>Entomophthora</taxon>
    </lineage>
</organism>
<dbReference type="Proteomes" id="UP001165960">
    <property type="component" value="Unassembled WGS sequence"/>
</dbReference>
<protein>
    <submittedName>
        <fullName evidence="1">Uncharacterized protein</fullName>
    </submittedName>
</protein>
<sequence>MTALRSSGTRKRISLNDVKQQKSRAVPEAKKKRANEECKEATSESEVSSANPRQYWLMKAEPESRIVKGVDVKFSIDDLEKLPSKISPWDGVRNYEARNSMRDKMRLGDKILFYHSNCKVPGVAGIAEVVKEGYPDDSALDPKHPYYDSKSTSDDPRWFRVDVKFVEKFAYVLSLKLLKSAEHQKALSNMVLFKRPQLSVQPVNPDEFEYIVKLSKSETQ</sequence>